<dbReference type="Proteomes" id="UP001152523">
    <property type="component" value="Unassembled WGS sequence"/>
</dbReference>
<keyword evidence="3" id="KW-1185">Reference proteome</keyword>
<evidence type="ECO:0000259" key="1">
    <source>
        <dbReference type="Pfam" id="PF14392"/>
    </source>
</evidence>
<dbReference type="InterPro" id="IPR025836">
    <property type="entry name" value="Zn_knuckle_CX2CX4HX4C"/>
</dbReference>
<dbReference type="EMBL" id="CAMAPF010000104">
    <property type="protein sequence ID" value="CAH9099042.1"/>
    <property type="molecule type" value="Genomic_DNA"/>
</dbReference>
<accession>A0AAV0DE45</accession>
<sequence length="139" mass="15435">MNGDCLWVDLRYEKLPKFCFACGCIGHGDKFYPQALLQPNSELIREFWPWMRASSGHTSRRGGSKWLVGEKAIKQGFGTAVGMKISTQAMEILELSSSSVVFVGEMKNPESPNKGVKVVEQKRRQGGLGIIICMHIDGD</sequence>
<gene>
    <name evidence="2" type="ORF">CEPIT_LOCUS14719</name>
</gene>
<dbReference type="Pfam" id="PF14392">
    <property type="entry name" value="zf-CCHC_4"/>
    <property type="match status" value="1"/>
</dbReference>
<name>A0AAV0DE45_9ASTE</name>
<dbReference type="AlphaFoldDB" id="A0AAV0DE45"/>
<comment type="caution">
    <text evidence="2">The sequence shown here is derived from an EMBL/GenBank/DDBJ whole genome shotgun (WGS) entry which is preliminary data.</text>
</comment>
<organism evidence="2 3">
    <name type="scientific">Cuscuta epithymum</name>
    <dbReference type="NCBI Taxonomy" id="186058"/>
    <lineage>
        <taxon>Eukaryota</taxon>
        <taxon>Viridiplantae</taxon>
        <taxon>Streptophyta</taxon>
        <taxon>Embryophyta</taxon>
        <taxon>Tracheophyta</taxon>
        <taxon>Spermatophyta</taxon>
        <taxon>Magnoliopsida</taxon>
        <taxon>eudicotyledons</taxon>
        <taxon>Gunneridae</taxon>
        <taxon>Pentapetalae</taxon>
        <taxon>asterids</taxon>
        <taxon>lamiids</taxon>
        <taxon>Solanales</taxon>
        <taxon>Convolvulaceae</taxon>
        <taxon>Cuscuteae</taxon>
        <taxon>Cuscuta</taxon>
        <taxon>Cuscuta subgen. Cuscuta</taxon>
    </lineage>
</organism>
<evidence type="ECO:0000313" key="2">
    <source>
        <dbReference type="EMBL" id="CAH9099042.1"/>
    </source>
</evidence>
<proteinExistence type="predicted"/>
<evidence type="ECO:0000313" key="3">
    <source>
        <dbReference type="Proteomes" id="UP001152523"/>
    </source>
</evidence>
<reference evidence="2" key="1">
    <citation type="submission" date="2022-07" db="EMBL/GenBank/DDBJ databases">
        <authorList>
            <person name="Macas J."/>
            <person name="Novak P."/>
            <person name="Neumann P."/>
        </authorList>
    </citation>
    <scope>NUCLEOTIDE SEQUENCE</scope>
</reference>
<feature type="domain" description="Zinc knuckle CX2CX4HX4C" evidence="1">
    <location>
        <begin position="3"/>
        <end position="33"/>
    </location>
</feature>
<protein>
    <recommendedName>
        <fullName evidence="1">Zinc knuckle CX2CX4HX4C domain-containing protein</fullName>
    </recommendedName>
</protein>